<sequence length="56" mass="6590">MNRNADIVLRYEDENRQVHEEAFSGMAARIIQHEYDHLEGVLFTDKLSAFKKPAER</sequence>
<evidence type="ECO:0000313" key="5">
    <source>
        <dbReference type="Proteomes" id="UP001596513"/>
    </source>
</evidence>
<comment type="caution">
    <text evidence="4">The sequence shown here is derived from an EMBL/GenBank/DDBJ whole genome shotgun (WGS) entry which is preliminary data.</text>
</comment>
<organism evidence="4 5">
    <name type="scientific">Hymenobacter humi</name>
    <dbReference type="NCBI Taxonomy" id="1411620"/>
    <lineage>
        <taxon>Bacteria</taxon>
        <taxon>Pseudomonadati</taxon>
        <taxon>Bacteroidota</taxon>
        <taxon>Cytophagia</taxon>
        <taxon>Cytophagales</taxon>
        <taxon>Hymenobacteraceae</taxon>
        <taxon>Hymenobacter</taxon>
    </lineage>
</organism>
<comment type="similarity">
    <text evidence="1">Belongs to the polypeptide deformylase family.</text>
</comment>
<reference evidence="5" key="1">
    <citation type="journal article" date="2019" name="Int. J. Syst. Evol. Microbiol.">
        <title>The Global Catalogue of Microorganisms (GCM) 10K type strain sequencing project: providing services to taxonomists for standard genome sequencing and annotation.</title>
        <authorList>
            <consortium name="The Broad Institute Genomics Platform"/>
            <consortium name="The Broad Institute Genome Sequencing Center for Infectious Disease"/>
            <person name="Wu L."/>
            <person name="Ma J."/>
        </authorList>
    </citation>
    <scope>NUCLEOTIDE SEQUENCE [LARGE SCALE GENOMIC DNA]</scope>
    <source>
        <strain evidence="5">JCM 19635</strain>
    </source>
</reference>
<dbReference type="Pfam" id="PF01327">
    <property type="entry name" value="Pep_deformylase"/>
    <property type="match status" value="1"/>
</dbReference>
<evidence type="ECO:0000256" key="2">
    <source>
        <dbReference type="ARBA" id="ARBA00022723"/>
    </source>
</evidence>
<dbReference type="PRINTS" id="PR01576">
    <property type="entry name" value="PDEFORMYLASE"/>
</dbReference>
<dbReference type="PANTHER" id="PTHR10458:SF22">
    <property type="entry name" value="PEPTIDE DEFORMYLASE"/>
    <property type="match status" value="1"/>
</dbReference>
<dbReference type="EMBL" id="JBHTEK010000001">
    <property type="protein sequence ID" value="MFC7667317.1"/>
    <property type="molecule type" value="Genomic_DNA"/>
</dbReference>
<protein>
    <submittedName>
        <fullName evidence="4">Peptide deformylase</fullName>
    </submittedName>
</protein>
<keyword evidence="3" id="KW-0378">Hydrolase</keyword>
<evidence type="ECO:0000313" key="4">
    <source>
        <dbReference type="EMBL" id="MFC7667317.1"/>
    </source>
</evidence>
<dbReference type="PANTHER" id="PTHR10458">
    <property type="entry name" value="PEPTIDE DEFORMYLASE"/>
    <property type="match status" value="1"/>
</dbReference>
<dbReference type="SUPFAM" id="SSF56420">
    <property type="entry name" value="Peptide deformylase"/>
    <property type="match status" value="1"/>
</dbReference>
<evidence type="ECO:0000256" key="1">
    <source>
        <dbReference type="ARBA" id="ARBA00010759"/>
    </source>
</evidence>
<keyword evidence="2" id="KW-0479">Metal-binding</keyword>
<name>A0ABW2U338_9BACT</name>
<keyword evidence="5" id="KW-1185">Reference proteome</keyword>
<proteinExistence type="inferred from homology"/>
<evidence type="ECO:0000256" key="3">
    <source>
        <dbReference type="ARBA" id="ARBA00022801"/>
    </source>
</evidence>
<accession>A0ABW2U338</accession>
<dbReference type="InterPro" id="IPR036821">
    <property type="entry name" value="Peptide_deformylase_sf"/>
</dbReference>
<dbReference type="InterPro" id="IPR023635">
    <property type="entry name" value="Peptide_deformylase"/>
</dbReference>
<dbReference type="RefSeq" id="WP_380201754.1">
    <property type="nucleotide sequence ID" value="NZ_JBHTEK010000001.1"/>
</dbReference>
<gene>
    <name evidence="4" type="ORF">ACFQT0_07760</name>
</gene>
<dbReference type="Proteomes" id="UP001596513">
    <property type="component" value="Unassembled WGS sequence"/>
</dbReference>
<dbReference type="Gene3D" id="3.90.45.10">
    <property type="entry name" value="Peptide deformylase"/>
    <property type="match status" value="1"/>
</dbReference>